<feature type="compositionally biased region" description="Basic and acidic residues" evidence="1">
    <location>
        <begin position="78"/>
        <end position="89"/>
    </location>
</feature>
<evidence type="ECO:0000313" key="2">
    <source>
        <dbReference type="EMBL" id="TFJ96384.1"/>
    </source>
</evidence>
<dbReference type="AlphaFoldDB" id="A0A4D9DGF7"/>
<protein>
    <submittedName>
        <fullName evidence="2">RNA methyltransferase</fullName>
    </submittedName>
</protein>
<dbReference type="EMBL" id="QXTE01000688">
    <property type="protein sequence ID" value="TFJ96384.1"/>
    <property type="molecule type" value="Genomic_DNA"/>
</dbReference>
<sequence length="136" mass="13598">MAARTLTPLHGPLSAGGGGGAPSQAGPAPRPRRRVLPVKPEPLPVEPKLQGPTSGPPQGSGGRGGRDTSGAPPAGETLRARNEAKRPRDPAPPSSDSLQPPRAAAAPDCACARAVRAPRLPNYGSFASGLSAQAPD</sequence>
<keyword evidence="2" id="KW-0808">Transferase</keyword>
<gene>
    <name evidence="2" type="ORF">DR999_PMT21831</name>
</gene>
<organism evidence="2 3">
    <name type="scientific">Platysternon megacephalum</name>
    <name type="common">big-headed turtle</name>
    <dbReference type="NCBI Taxonomy" id="55544"/>
    <lineage>
        <taxon>Eukaryota</taxon>
        <taxon>Metazoa</taxon>
        <taxon>Chordata</taxon>
        <taxon>Craniata</taxon>
        <taxon>Vertebrata</taxon>
        <taxon>Euteleostomi</taxon>
        <taxon>Archelosauria</taxon>
        <taxon>Testudinata</taxon>
        <taxon>Testudines</taxon>
        <taxon>Cryptodira</taxon>
        <taxon>Durocryptodira</taxon>
        <taxon>Testudinoidea</taxon>
        <taxon>Platysternidae</taxon>
        <taxon>Platysternon</taxon>
    </lineage>
</organism>
<feature type="region of interest" description="Disordered" evidence="1">
    <location>
        <begin position="1"/>
        <end position="109"/>
    </location>
</feature>
<comment type="caution">
    <text evidence="2">The sequence shown here is derived from an EMBL/GenBank/DDBJ whole genome shotgun (WGS) entry which is preliminary data.</text>
</comment>
<keyword evidence="2" id="KW-0489">Methyltransferase</keyword>
<dbReference type="Proteomes" id="UP000297703">
    <property type="component" value="Unassembled WGS sequence"/>
</dbReference>
<evidence type="ECO:0000256" key="1">
    <source>
        <dbReference type="SAM" id="MobiDB-lite"/>
    </source>
</evidence>
<accession>A0A4D9DGF7</accession>
<reference evidence="2 3" key="2">
    <citation type="submission" date="2019-04" db="EMBL/GenBank/DDBJ databases">
        <title>The genome sequence of big-headed turtle.</title>
        <authorList>
            <person name="Gong S."/>
        </authorList>
    </citation>
    <scope>NUCLEOTIDE SEQUENCE [LARGE SCALE GENOMIC DNA]</scope>
    <source>
        <strain evidence="2">DO16091913</strain>
        <tissue evidence="2">Muscle</tissue>
    </source>
</reference>
<feature type="compositionally biased region" description="Low complexity" evidence="1">
    <location>
        <begin position="46"/>
        <end position="57"/>
    </location>
</feature>
<feature type="compositionally biased region" description="Low complexity" evidence="1">
    <location>
        <begin position="94"/>
        <end position="109"/>
    </location>
</feature>
<name>A0A4D9DGF7_9SAUR</name>
<evidence type="ECO:0000313" key="3">
    <source>
        <dbReference type="Proteomes" id="UP000297703"/>
    </source>
</evidence>
<reference evidence="2 3" key="1">
    <citation type="submission" date="2019-04" db="EMBL/GenBank/DDBJ databases">
        <title>Draft genome of the big-headed turtle Platysternon megacephalum.</title>
        <authorList>
            <person name="Gong S."/>
        </authorList>
    </citation>
    <scope>NUCLEOTIDE SEQUENCE [LARGE SCALE GENOMIC DNA]</scope>
    <source>
        <strain evidence="2">DO16091913</strain>
        <tissue evidence="2">Muscle</tissue>
    </source>
</reference>
<keyword evidence="3" id="KW-1185">Reference proteome</keyword>
<dbReference type="GO" id="GO:0032259">
    <property type="term" value="P:methylation"/>
    <property type="evidence" value="ECO:0007669"/>
    <property type="project" value="UniProtKB-KW"/>
</dbReference>
<dbReference type="GO" id="GO:0008168">
    <property type="term" value="F:methyltransferase activity"/>
    <property type="evidence" value="ECO:0007669"/>
    <property type="project" value="UniProtKB-KW"/>
</dbReference>
<proteinExistence type="predicted"/>